<evidence type="ECO:0000313" key="2">
    <source>
        <dbReference type="EMBL" id="HGB24525.1"/>
    </source>
</evidence>
<organism evidence="2">
    <name type="scientific">Thermofilum pendens</name>
    <dbReference type="NCBI Taxonomy" id="2269"/>
    <lineage>
        <taxon>Archaea</taxon>
        <taxon>Thermoproteota</taxon>
        <taxon>Thermoprotei</taxon>
        <taxon>Thermofilales</taxon>
        <taxon>Thermofilaceae</taxon>
        <taxon>Thermofilum</taxon>
    </lineage>
</organism>
<feature type="transmembrane region" description="Helical" evidence="1">
    <location>
        <begin position="121"/>
        <end position="145"/>
    </location>
</feature>
<feature type="transmembrane region" description="Helical" evidence="1">
    <location>
        <begin position="62"/>
        <end position="81"/>
    </location>
</feature>
<gene>
    <name evidence="2" type="ORF">ENV88_00405</name>
</gene>
<accession>A0A7C3WT21</accession>
<feature type="transmembrane region" description="Helical" evidence="1">
    <location>
        <begin position="88"/>
        <end position="109"/>
    </location>
</feature>
<comment type="caution">
    <text evidence="2">The sequence shown here is derived from an EMBL/GenBank/DDBJ whole genome shotgun (WGS) entry which is preliminary data.</text>
</comment>
<protein>
    <submittedName>
        <fullName evidence="2">Uncharacterized protein</fullName>
    </submittedName>
</protein>
<dbReference type="AlphaFoldDB" id="A0A7C3WT21"/>
<proteinExistence type="predicted"/>
<feature type="transmembrane region" description="Helical" evidence="1">
    <location>
        <begin position="20"/>
        <end position="42"/>
    </location>
</feature>
<dbReference type="EMBL" id="DTIB01000014">
    <property type="protein sequence ID" value="HGB24525.1"/>
    <property type="molecule type" value="Genomic_DNA"/>
</dbReference>
<reference evidence="2" key="1">
    <citation type="journal article" date="2020" name="mSystems">
        <title>Genome- and Community-Level Interaction Insights into Carbon Utilization and Element Cycling Functions of Hydrothermarchaeota in Hydrothermal Sediment.</title>
        <authorList>
            <person name="Zhou Z."/>
            <person name="Liu Y."/>
            <person name="Xu W."/>
            <person name="Pan J."/>
            <person name="Luo Z.H."/>
            <person name="Li M."/>
        </authorList>
    </citation>
    <scope>NUCLEOTIDE SEQUENCE [LARGE SCALE GENOMIC DNA]</scope>
    <source>
        <strain evidence="2">SpSt-8</strain>
    </source>
</reference>
<keyword evidence="1" id="KW-1133">Transmembrane helix</keyword>
<sequence length="155" mass="16737">MGTAGGRHPTEGAIRLGLNIPLFVASTIAIGVGTLTGMIGVWGYTAQRLIVPEWIKTGHAHASWWAVLILIAAVIVPSLPLASWFRKYLLATALLCPTAWIVLGMYAYYELGIVPAKYLMPVFETLLFIALLGTALVAAGVKLPFMRALHPRNRG</sequence>
<name>A0A7C3WT21_THEPE</name>
<keyword evidence="1" id="KW-0472">Membrane</keyword>
<evidence type="ECO:0000256" key="1">
    <source>
        <dbReference type="SAM" id="Phobius"/>
    </source>
</evidence>
<keyword evidence="1" id="KW-0812">Transmembrane</keyword>